<comment type="caution">
    <text evidence="2">The sequence shown here is derived from an EMBL/GenBank/DDBJ whole genome shotgun (WGS) entry which is preliminary data.</text>
</comment>
<dbReference type="Pfam" id="PF00121">
    <property type="entry name" value="TIM"/>
    <property type="match status" value="1"/>
</dbReference>
<keyword evidence="1 2" id="KW-0413">Isomerase</keyword>
<gene>
    <name evidence="2" type="ORF">HZB08_01020</name>
</gene>
<organism evidence="2 3">
    <name type="scientific">Candidatus Saganbacteria bacterium</name>
    <dbReference type="NCBI Taxonomy" id="2575572"/>
    <lineage>
        <taxon>Bacteria</taxon>
        <taxon>Bacillati</taxon>
        <taxon>Saganbacteria</taxon>
    </lineage>
</organism>
<dbReference type="Proteomes" id="UP000808761">
    <property type="component" value="Unassembled WGS sequence"/>
</dbReference>
<evidence type="ECO:0000313" key="3">
    <source>
        <dbReference type="Proteomes" id="UP000808761"/>
    </source>
</evidence>
<dbReference type="EMBL" id="JACRKR010000051">
    <property type="protein sequence ID" value="MBI5078590.1"/>
    <property type="molecule type" value="Genomic_DNA"/>
</dbReference>
<dbReference type="InterPro" id="IPR000652">
    <property type="entry name" value="Triosephosphate_isomerase"/>
</dbReference>
<dbReference type="InterPro" id="IPR035990">
    <property type="entry name" value="TIM_sf"/>
</dbReference>
<name>A0A9D6YXI5_UNCSA</name>
<dbReference type="AlphaFoldDB" id="A0A9D6YXI5"/>
<evidence type="ECO:0000256" key="1">
    <source>
        <dbReference type="ARBA" id="ARBA00023235"/>
    </source>
</evidence>
<dbReference type="GO" id="GO:0004807">
    <property type="term" value="F:triose-phosphate isomerase activity"/>
    <property type="evidence" value="ECO:0007669"/>
    <property type="project" value="InterPro"/>
</dbReference>
<dbReference type="InterPro" id="IPR013785">
    <property type="entry name" value="Aldolase_TIM"/>
</dbReference>
<reference evidence="2" key="1">
    <citation type="submission" date="2020-07" db="EMBL/GenBank/DDBJ databases">
        <title>Huge and variable diversity of episymbiotic CPR bacteria and DPANN archaea in groundwater ecosystems.</title>
        <authorList>
            <person name="He C.Y."/>
            <person name="Keren R."/>
            <person name="Whittaker M."/>
            <person name="Farag I.F."/>
            <person name="Doudna J."/>
            <person name="Cate J.H.D."/>
            <person name="Banfield J.F."/>
        </authorList>
    </citation>
    <scope>NUCLEOTIDE SEQUENCE</scope>
    <source>
        <strain evidence="2">NC_groundwater_1860_Pr3_B-0.1um_51_7</strain>
    </source>
</reference>
<feature type="non-terminal residue" evidence="2">
    <location>
        <position position="1"/>
    </location>
</feature>
<protein>
    <submittedName>
        <fullName evidence="2">Triose-phosphate isomerase</fullName>
    </submittedName>
</protein>
<dbReference type="Gene3D" id="3.20.20.70">
    <property type="entry name" value="Aldolase class I"/>
    <property type="match status" value="1"/>
</dbReference>
<sequence>DTALSIRILYGGNFELKDISSLMALPNNDGLFVNNPRFQTSDLLKIIGGQFSQNSD</sequence>
<accession>A0A9D6YXI5</accession>
<evidence type="ECO:0000313" key="2">
    <source>
        <dbReference type="EMBL" id="MBI5078590.1"/>
    </source>
</evidence>
<proteinExistence type="predicted"/>
<dbReference type="SUPFAM" id="SSF51351">
    <property type="entry name" value="Triosephosphate isomerase (TIM)"/>
    <property type="match status" value="1"/>
</dbReference>